<protein>
    <submittedName>
        <fullName evidence="1">Uncharacterized protein</fullName>
    </submittedName>
</protein>
<gene>
    <name evidence="1" type="ORF">BDN72DRAFT_494495</name>
</gene>
<organism evidence="1 2">
    <name type="scientific">Pluteus cervinus</name>
    <dbReference type="NCBI Taxonomy" id="181527"/>
    <lineage>
        <taxon>Eukaryota</taxon>
        <taxon>Fungi</taxon>
        <taxon>Dikarya</taxon>
        <taxon>Basidiomycota</taxon>
        <taxon>Agaricomycotina</taxon>
        <taxon>Agaricomycetes</taxon>
        <taxon>Agaricomycetidae</taxon>
        <taxon>Agaricales</taxon>
        <taxon>Pluteineae</taxon>
        <taxon>Pluteaceae</taxon>
        <taxon>Pluteus</taxon>
    </lineage>
</organism>
<evidence type="ECO:0000313" key="1">
    <source>
        <dbReference type="EMBL" id="TFK60873.1"/>
    </source>
</evidence>
<sequence length="84" mass="9261">MVLSLPRDPEPNHGLYKISRSTNPGGISRLVSIVPVDILVRSVHLFPSFGAIVPASRTSSNVLEECTTFFVNPFTDPQLYSKFV</sequence>
<evidence type="ECO:0000313" key="2">
    <source>
        <dbReference type="Proteomes" id="UP000308600"/>
    </source>
</evidence>
<proteinExistence type="predicted"/>
<accession>A0ACD3A4X0</accession>
<dbReference type="EMBL" id="ML208722">
    <property type="protein sequence ID" value="TFK60873.1"/>
    <property type="molecule type" value="Genomic_DNA"/>
</dbReference>
<reference evidence="1 2" key="1">
    <citation type="journal article" date="2019" name="Nat. Ecol. Evol.">
        <title>Megaphylogeny resolves global patterns of mushroom evolution.</title>
        <authorList>
            <person name="Varga T."/>
            <person name="Krizsan K."/>
            <person name="Foldi C."/>
            <person name="Dima B."/>
            <person name="Sanchez-Garcia M."/>
            <person name="Sanchez-Ramirez S."/>
            <person name="Szollosi G.J."/>
            <person name="Szarkandi J.G."/>
            <person name="Papp V."/>
            <person name="Albert L."/>
            <person name="Andreopoulos W."/>
            <person name="Angelini C."/>
            <person name="Antonin V."/>
            <person name="Barry K.W."/>
            <person name="Bougher N.L."/>
            <person name="Buchanan P."/>
            <person name="Buyck B."/>
            <person name="Bense V."/>
            <person name="Catcheside P."/>
            <person name="Chovatia M."/>
            <person name="Cooper J."/>
            <person name="Damon W."/>
            <person name="Desjardin D."/>
            <person name="Finy P."/>
            <person name="Geml J."/>
            <person name="Haridas S."/>
            <person name="Hughes K."/>
            <person name="Justo A."/>
            <person name="Karasinski D."/>
            <person name="Kautmanova I."/>
            <person name="Kiss B."/>
            <person name="Kocsube S."/>
            <person name="Kotiranta H."/>
            <person name="LaButti K.M."/>
            <person name="Lechner B.E."/>
            <person name="Liimatainen K."/>
            <person name="Lipzen A."/>
            <person name="Lukacs Z."/>
            <person name="Mihaltcheva S."/>
            <person name="Morgado L.N."/>
            <person name="Niskanen T."/>
            <person name="Noordeloos M.E."/>
            <person name="Ohm R.A."/>
            <person name="Ortiz-Santana B."/>
            <person name="Ovrebo C."/>
            <person name="Racz N."/>
            <person name="Riley R."/>
            <person name="Savchenko A."/>
            <person name="Shiryaev A."/>
            <person name="Soop K."/>
            <person name="Spirin V."/>
            <person name="Szebenyi C."/>
            <person name="Tomsovsky M."/>
            <person name="Tulloss R.E."/>
            <person name="Uehling J."/>
            <person name="Grigoriev I.V."/>
            <person name="Vagvolgyi C."/>
            <person name="Papp T."/>
            <person name="Martin F.M."/>
            <person name="Miettinen O."/>
            <person name="Hibbett D.S."/>
            <person name="Nagy L.G."/>
        </authorList>
    </citation>
    <scope>NUCLEOTIDE SEQUENCE [LARGE SCALE GENOMIC DNA]</scope>
    <source>
        <strain evidence="1 2">NL-1719</strain>
    </source>
</reference>
<dbReference type="Proteomes" id="UP000308600">
    <property type="component" value="Unassembled WGS sequence"/>
</dbReference>
<keyword evidence="2" id="KW-1185">Reference proteome</keyword>
<name>A0ACD3A4X0_9AGAR</name>